<accession>A0AC60PSE5</accession>
<proteinExistence type="predicted"/>
<dbReference type="EMBL" id="JABSTQ010010104">
    <property type="protein sequence ID" value="KAG0423417.1"/>
    <property type="molecule type" value="Genomic_DNA"/>
</dbReference>
<protein>
    <submittedName>
        <fullName evidence="1">Uncharacterized protein</fullName>
    </submittedName>
</protein>
<name>A0AC60PSE5_IXOPE</name>
<reference evidence="1 2" key="1">
    <citation type="journal article" date="2020" name="Cell">
        <title>Large-Scale Comparative Analyses of Tick Genomes Elucidate Their Genetic Diversity and Vector Capacities.</title>
        <authorList>
            <consortium name="Tick Genome and Microbiome Consortium (TIGMIC)"/>
            <person name="Jia N."/>
            <person name="Wang J."/>
            <person name="Shi W."/>
            <person name="Du L."/>
            <person name="Sun Y."/>
            <person name="Zhan W."/>
            <person name="Jiang J.F."/>
            <person name="Wang Q."/>
            <person name="Zhang B."/>
            <person name="Ji P."/>
            <person name="Bell-Sakyi L."/>
            <person name="Cui X.M."/>
            <person name="Yuan T.T."/>
            <person name="Jiang B.G."/>
            <person name="Yang W.F."/>
            <person name="Lam T.T."/>
            <person name="Chang Q.C."/>
            <person name="Ding S.J."/>
            <person name="Wang X.J."/>
            <person name="Zhu J.G."/>
            <person name="Ruan X.D."/>
            <person name="Zhao L."/>
            <person name="Wei J.T."/>
            <person name="Ye R.Z."/>
            <person name="Que T.C."/>
            <person name="Du C.H."/>
            <person name="Zhou Y.H."/>
            <person name="Cheng J.X."/>
            <person name="Dai P.F."/>
            <person name="Guo W.B."/>
            <person name="Han X.H."/>
            <person name="Huang E.J."/>
            <person name="Li L.F."/>
            <person name="Wei W."/>
            <person name="Gao Y.C."/>
            <person name="Liu J.Z."/>
            <person name="Shao H.Z."/>
            <person name="Wang X."/>
            <person name="Wang C.C."/>
            <person name="Yang T.C."/>
            <person name="Huo Q.B."/>
            <person name="Li W."/>
            <person name="Chen H.Y."/>
            <person name="Chen S.E."/>
            <person name="Zhou L.G."/>
            <person name="Ni X.B."/>
            <person name="Tian J.H."/>
            <person name="Sheng Y."/>
            <person name="Liu T."/>
            <person name="Pan Y.S."/>
            <person name="Xia L.Y."/>
            <person name="Li J."/>
            <person name="Zhao F."/>
            <person name="Cao W.C."/>
        </authorList>
    </citation>
    <scope>NUCLEOTIDE SEQUENCE [LARGE SCALE GENOMIC DNA]</scope>
    <source>
        <strain evidence="1">Iper-2018</strain>
    </source>
</reference>
<gene>
    <name evidence="1" type="ORF">HPB47_000825</name>
</gene>
<sequence length="104" mass="11745">AVKQAWTTKNGVADRRSLLNHKLARVKALVLADRRITIEEIAQQVSLNLGISAQHSSQQPAYDEGFSALDLRKEAAAKMLQLCESDPDNFFDRLITMDECWVHH</sequence>
<comment type="caution">
    <text evidence="1">The sequence shown here is derived from an EMBL/GenBank/DDBJ whole genome shotgun (WGS) entry which is preliminary data.</text>
</comment>
<evidence type="ECO:0000313" key="2">
    <source>
        <dbReference type="Proteomes" id="UP000805193"/>
    </source>
</evidence>
<evidence type="ECO:0000313" key="1">
    <source>
        <dbReference type="EMBL" id="KAG0423417.1"/>
    </source>
</evidence>
<keyword evidence="2" id="KW-1185">Reference proteome</keyword>
<organism evidence="1 2">
    <name type="scientific">Ixodes persulcatus</name>
    <name type="common">Taiga tick</name>
    <dbReference type="NCBI Taxonomy" id="34615"/>
    <lineage>
        <taxon>Eukaryota</taxon>
        <taxon>Metazoa</taxon>
        <taxon>Ecdysozoa</taxon>
        <taxon>Arthropoda</taxon>
        <taxon>Chelicerata</taxon>
        <taxon>Arachnida</taxon>
        <taxon>Acari</taxon>
        <taxon>Parasitiformes</taxon>
        <taxon>Ixodida</taxon>
        <taxon>Ixodoidea</taxon>
        <taxon>Ixodidae</taxon>
        <taxon>Ixodinae</taxon>
        <taxon>Ixodes</taxon>
    </lineage>
</organism>
<dbReference type="Proteomes" id="UP000805193">
    <property type="component" value="Unassembled WGS sequence"/>
</dbReference>
<feature type="non-terminal residue" evidence="1">
    <location>
        <position position="1"/>
    </location>
</feature>